<dbReference type="PROSITE" id="PS51257">
    <property type="entry name" value="PROKAR_LIPOPROTEIN"/>
    <property type="match status" value="1"/>
</dbReference>
<gene>
    <name evidence="1" type="ORF">NHN17_25265</name>
</gene>
<comment type="caution">
    <text evidence="1">The sequence shown here is derived from an EMBL/GenBank/DDBJ whole genome shotgun (WGS) entry which is preliminary data.</text>
</comment>
<keyword evidence="2" id="KW-1185">Reference proteome</keyword>
<evidence type="ECO:0000313" key="2">
    <source>
        <dbReference type="Proteomes" id="UP001524460"/>
    </source>
</evidence>
<organism evidence="1 2">
    <name type="scientific">Photobacterium pectinilyticum</name>
    <dbReference type="NCBI Taxonomy" id="2906793"/>
    <lineage>
        <taxon>Bacteria</taxon>
        <taxon>Pseudomonadati</taxon>
        <taxon>Pseudomonadota</taxon>
        <taxon>Gammaproteobacteria</taxon>
        <taxon>Vibrionales</taxon>
        <taxon>Vibrionaceae</taxon>
        <taxon>Photobacterium</taxon>
    </lineage>
</organism>
<dbReference type="EMBL" id="JANEYT010000144">
    <property type="protein sequence ID" value="MCQ1061331.1"/>
    <property type="molecule type" value="Genomic_DNA"/>
</dbReference>
<sequence>MKLRLSLCATSVALILAGCGSDSGSTGGGESASARTITAIDGYLGNAIVCVDRNANQKCDDGEALDGRTALDGTFTIPAADAGYDVIVKVARGEAKDTDQIGFVDNTYELLAKSDSDVVTPFTTLAVKAGTTLEVLASELGLDLDVLSGDYIKAQESADQKEAAIIAHKLAQGIARSLPEDAESIDAKVVMEEAALVLEYINDKVNKDGIDSLGSSVIAVENGEVVEKLQPKTLQEYLIGDGGRTWDTISTNLTYASEEGIQTFNMTQDILCLGDNSDDSECIEIDEDKLTITSEGESDEFIYLSTDLALAVPVNDLDLILWTKHELLSGEPMDIVVNDFSGQTWYAIFDDSGSSQTPEPTFTQFDFGAYDADKNEGKFTYTGDGETEEATWSIEKRSDDSEQEYEVIKIHLPEGENPYEVSKIADTGSLVIMNEGSNHDMWFNLYTQDKALAESIMEKWQAVND</sequence>
<dbReference type="Proteomes" id="UP001524460">
    <property type="component" value="Unassembled WGS sequence"/>
</dbReference>
<proteinExistence type="predicted"/>
<evidence type="ECO:0000313" key="1">
    <source>
        <dbReference type="EMBL" id="MCQ1061331.1"/>
    </source>
</evidence>
<reference evidence="1 2" key="1">
    <citation type="submission" date="2022-07" db="EMBL/GenBank/DDBJ databases">
        <title>Photobacterium pectinilyticum sp. nov., a marine bacterium isolated from surface seawater of Qingdao offshore.</title>
        <authorList>
            <person name="Wang X."/>
        </authorList>
    </citation>
    <scope>NUCLEOTIDE SEQUENCE [LARGE SCALE GENOMIC DNA]</scope>
    <source>
        <strain evidence="1 2">ZSDE20</strain>
    </source>
</reference>
<accession>A0ABT1NCE0</accession>
<name>A0ABT1NCE0_9GAMM</name>
<dbReference type="RefSeq" id="WP_255045447.1">
    <property type="nucleotide sequence ID" value="NZ_JANEYT010000144.1"/>
</dbReference>
<protein>
    <submittedName>
        <fullName evidence="1">Uncharacterized protein</fullName>
    </submittedName>
</protein>